<reference evidence="2 3" key="1">
    <citation type="submission" date="2017-04" db="EMBL/GenBank/DDBJ databases">
        <title>Complete Genome Sequence of Streptomyces gilvosporeus F607, a Capable Producer of Natamycin.</title>
        <authorList>
            <person name="Zong G."/>
            <person name="Zhong C."/>
            <person name="Fu J."/>
            <person name="Qin R."/>
            <person name="Cao G."/>
        </authorList>
    </citation>
    <scope>NUCLEOTIDE SEQUENCE [LARGE SCALE GENOMIC DNA]</scope>
    <source>
        <strain evidence="2 3">F607</strain>
    </source>
</reference>
<name>A0A1V0U2P5_9ACTN</name>
<protein>
    <recommendedName>
        <fullName evidence="4">Phage capsid protein</fullName>
    </recommendedName>
</protein>
<evidence type="ECO:0000313" key="3">
    <source>
        <dbReference type="Proteomes" id="UP000192726"/>
    </source>
</evidence>
<gene>
    <name evidence="2" type="ORF">B1H19_13740</name>
</gene>
<dbReference type="Proteomes" id="UP000192726">
    <property type="component" value="Chromosome"/>
</dbReference>
<proteinExistence type="predicted"/>
<dbReference type="EMBL" id="CP020569">
    <property type="protein sequence ID" value="ARF59427.1"/>
    <property type="molecule type" value="Genomic_DNA"/>
</dbReference>
<dbReference type="OrthoDB" id="3194844at2"/>
<dbReference type="InterPro" id="IPR057369">
    <property type="entry name" value="VG15"/>
</dbReference>
<evidence type="ECO:0000313" key="2">
    <source>
        <dbReference type="EMBL" id="ARF59427.1"/>
    </source>
</evidence>
<dbReference type="KEGG" id="sgv:B1H19_13740"/>
<dbReference type="STRING" id="553510.B1H19_13740"/>
<keyword evidence="3" id="KW-1185">Reference proteome</keyword>
<accession>A0A1V0U2P5</accession>
<dbReference type="Pfam" id="PF25310">
    <property type="entry name" value="VG15"/>
    <property type="match status" value="1"/>
</dbReference>
<organism evidence="2 3">
    <name type="scientific">Streptomyces gilvosporeus</name>
    <dbReference type="NCBI Taxonomy" id="553510"/>
    <lineage>
        <taxon>Bacteria</taxon>
        <taxon>Bacillati</taxon>
        <taxon>Actinomycetota</taxon>
        <taxon>Actinomycetes</taxon>
        <taxon>Kitasatosporales</taxon>
        <taxon>Streptomycetaceae</taxon>
        <taxon>Streptomyces</taxon>
    </lineage>
</organism>
<evidence type="ECO:0000256" key="1">
    <source>
        <dbReference type="SAM" id="MobiDB-lite"/>
    </source>
</evidence>
<evidence type="ECO:0008006" key="4">
    <source>
        <dbReference type="Google" id="ProtNLM"/>
    </source>
</evidence>
<sequence>MSRATAALLDEHWRAQARIGAGVSAQCLAQWSRVNPHSLEESGSAWLAWMLALVRGERHRSRSQAAAFYRLYRALETGHTLPPLSGEHVGETTTLGELREDWAQQTGTIRTPEPDDGEGIRLDGFDWPDEPEDAHDRAAVASLVSQGPAKLRQDVAQAATDQARGRLDDAGFLQELEDASQTAGRTSAGAADRETLRAGRDLIDRASKRDRRAVGWARVTDGNPCAFCAMLASRGAIYTSRATAAGGGRRKPKGSPDWRARANRRPPVALEDLTRYHNGCHCQTVPVFRRNDFMTDDAKRFDREWQEVTRGMTGAEARRAWRRHIDAQRYASQS</sequence>
<dbReference type="AlphaFoldDB" id="A0A1V0U2P5"/>
<feature type="region of interest" description="Disordered" evidence="1">
    <location>
        <begin position="243"/>
        <end position="265"/>
    </location>
</feature>
<dbReference type="RefSeq" id="WP_083109614.1">
    <property type="nucleotide sequence ID" value="NZ_CP020569.1"/>
</dbReference>